<sequence length="269" mass="31060">MAHAITKLTKTIEKKDTQIVSLINKVETQVQNMGTNGGLLIKQFIRSLRMNAFIWIRPYTFEELATQTYDMKLSIANHGTKKDLIVDRQKETHDGKTSEKTSIKLIQKSMMVNMSPIKISARDKKKEVKEVRVTQENDRRRFTLKELEKKKYHFLNSDVPNMLEDLLQKRLLSYLSKEEKKPKRKQEIVQVDDLLVQKLITPITLEEYFSLKFFDRGMMTSTHIVSCHETSKEDGPSEDEKDALGAELSKTKEEDEGGNSKPIVLTLAL</sequence>
<evidence type="ECO:0000313" key="2">
    <source>
        <dbReference type="EMBL" id="CAN69276.1"/>
    </source>
</evidence>
<dbReference type="EMBL" id="AM431517">
    <property type="protein sequence ID" value="CAN69276.1"/>
    <property type="molecule type" value="Genomic_DNA"/>
</dbReference>
<gene>
    <name evidence="2" type="ORF">VITISV_001684</name>
</gene>
<proteinExistence type="predicted"/>
<dbReference type="AlphaFoldDB" id="A5APK2"/>
<name>A5APK2_VITVI</name>
<evidence type="ECO:0000256" key="1">
    <source>
        <dbReference type="SAM" id="MobiDB-lite"/>
    </source>
</evidence>
<protein>
    <submittedName>
        <fullName evidence="2">Uncharacterized protein</fullName>
    </submittedName>
</protein>
<accession>A5APK2</accession>
<organism evidence="2">
    <name type="scientific">Vitis vinifera</name>
    <name type="common">Grape</name>
    <dbReference type="NCBI Taxonomy" id="29760"/>
    <lineage>
        <taxon>Eukaryota</taxon>
        <taxon>Viridiplantae</taxon>
        <taxon>Streptophyta</taxon>
        <taxon>Embryophyta</taxon>
        <taxon>Tracheophyta</taxon>
        <taxon>Spermatophyta</taxon>
        <taxon>Magnoliopsida</taxon>
        <taxon>eudicotyledons</taxon>
        <taxon>Gunneridae</taxon>
        <taxon>Pentapetalae</taxon>
        <taxon>rosids</taxon>
        <taxon>Vitales</taxon>
        <taxon>Vitaceae</taxon>
        <taxon>Viteae</taxon>
        <taxon>Vitis</taxon>
    </lineage>
</organism>
<reference evidence="2" key="1">
    <citation type="journal article" date="2007" name="PLoS ONE">
        <title>The first genome sequence of an elite grapevine cultivar (Pinot noir Vitis vinifera L.): coping with a highly heterozygous genome.</title>
        <authorList>
            <person name="Velasco R."/>
            <person name="Zharkikh A."/>
            <person name="Troggio M."/>
            <person name="Cartwright D.A."/>
            <person name="Cestaro A."/>
            <person name="Pruss D."/>
            <person name="Pindo M."/>
            <person name="FitzGerald L.M."/>
            <person name="Vezzulli S."/>
            <person name="Reid J."/>
            <person name="Malacarne G."/>
            <person name="Iliev D."/>
            <person name="Coppola G."/>
            <person name="Wardell B."/>
            <person name="Micheletti D."/>
            <person name="Macalma T."/>
            <person name="Facci M."/>
            <person name="Mitchell J.T."/>
            <person name="Perazzolli M."/>
            <person name="Eldredge G."/>
            <person name="Gatto P."/>
            <person name="Oyzerski R."/>
            <person name="Moretto M."/>
            <person name="Gutin N."/>
            <person name="Stefanini M."/>
            <person name="Chen Y."/>
            <person name="Segala C."/>
            <person name="Davenport C."/>
            <person name="Dematte L."/>
            <person name="Mraz A."/>
            <person name="Battilana J."/>
            <person name="Stormo K."/>
            <person name="Costa F."/>
            <person name="Tao Q."/>
            <person name="Si-Ammour A."/>
            <person name="Harkins T."/>
            <person name="Lackey A."/>
            <person name="Perbost C."/>
            <person name="Taillon B."/>
            <person name="Stella A."/>
            <person name="Solovyev V."/>
            <person name="Fawcett J.A."/>
            <person name="Sterck L."/>
            <person name="Vandepoele K."/>
            <person name="Grando S.M."/>
            <person name="Toppo S."/>
            <person name="Moser C."/>
            <person name="Lanchbury J."/>
            <person name="Bogden R."/>
            <person name="Skolnick M."/>
            <person name="Sgaramella V."/>
            <person name="Bhatnagar S.K."/>
            <person name="Fontana P."/>
            <person name="Gutin A."/>
            <person name="Van de Peer Y."/>
            <person name="Salamini F."/>
            <person name="Viola R."/>
        </authorList>
    </citation>
    <scope>NUCLEOTIDE SEQUENCE</scope>
</reference>
<feature type="region of interest" description="Disordered" evidence="1">
    <location>
        <begin position="228"/>
        <end position="269"/>
    </location>
</feature>